<protein>
    <submittedName>
        <fullName evidence="9">Cytochrome c biogenesis protein ResB</fullName>
    </submittedName>
</protein>
<keyword evidence="5 6" id="KW-0472">Membrane</keyword>
<keyword evidence="2 6" id="KW-0812">Transmembrane</keyword>
<gene>
    <name evidence="9" type="ORF">FPZ11_16015</name>
</gene>
<dbReference type="GO" id="GO:0016020">
    <property type="term" value="C:membrane"/>
    <property type="evidence" value="ECO:0007669"/>
    <property type="project" value="UniProtKB-SubCell"/>
</dbReference>
<dbReference type="PANTHER" id="PTHR31566">
    <property type="entry name" value="CYTOCHROME C BIOGENESIS PROTEIN CCS1, CHLOROPLASTIC"/>
    <property type="match status" value="1"/>
</dbReference>
<dbReference type="PANTHER" id="PTHR31566:SF0">
    <property type="entry name" value="CYTOCHROME C BIOGENESIS PROTEIN CCS1, CHLOROPLASTIC"/>
    <property type="match status" value="1"/>
</dbReference>
<dbReference type="AlphaFoldDB" id="A0A5B8M9V3"/>
<evidence type="ECO:0000256" key="1">
    <source>
        <dbReference type="ARBA" id="ARBA00004141"/>
    </source>
</evidence>
<comment type="subcellular location">
    <subcellularLocation>
        <location evidence="1">Membrane</location>
        <topology evidence="1">Multi-pass membrane protein</topology>
    </subcellularLocation>
</comment>
<evidence type="ECO:0000313" key="9">
    <source>
        <dbReference type="EMBL" id="QDZ16944.1"/>
    </source>
</evidence>
<dbReference type="OrthoDB" id="3949537at2"/>
<evidence type="ECO:0000256" key="6">
    <source>
        <dbReference type="SAM" id="Phobius"/>
    </source>
</evidence>
<dbReference type="Pfam" id="PF05140">
    <property type="entry name" value="ResB"/>
    <property type="match status" value="1"/>
</dbReference>
<reference evidence="9 10" key="1">
    <citation type="submission" date="2019-07" db="EMBL/GenBank/DDBJ databases">
        <title>Full genome sequence of Humibacter sp. WJ7-1.</title>
        <authorList>
            <person name="Im W.-T."/>
        </authorList>
    </citation>
    <scope>NUCLEOTIDE SEQUENCE [LARGE SCALE GENOMIC DNA]</scope>
    <source>
        <strain evidence="9 10">WJ7-1</strain>
    </source>
</reference>
<keyword evidence="3" id="KW-0201">Cytochrome c-type biogenesis</keyword>
<keyword evidence="4 6" id="KW-1133">Transmembrane helix</keyword>
<evidence type="ECO:0000256" key="4">
    <source>
        <dbReference type="ARBA" id="ARBA00022989"/>
    </source>
</evidence>
<dbReference type="InterPro" id="IPR007816">
    <property type="entry name" value="ResB-like_domain"/>
</dbReference>
<keyword evidence="7" id="KW-0732">Signal</keyword>
<accession>A0A5B8M9V3</accession>
<dbReference type="Proteomes" id="UP000320216">
    <property type="component" value="Chromosome"/>
</dbReference>
<evidence type="ECO:0000256" key="5">
    <source>
        <dbReference type="ARBA" id="ARBA00023136"/>
    </source>
</evidence>
<feature type="domain" description="ResB-like" evidence="8">
    <location>
        <begin position="8"/>
        <end position="496"/>
    </location>
</feature>
<feature type="transmembrane region" description="Helical" evidence="6">
    <location>
        <begin position="64"/>
        <end position="85"/>
    </location>
</feature>
<feature type="transmembrane region" description="Helical" evidence="6">
    <location>
        <begin position="442"/>
        <end position="461"/>
    </location>
</feature>
<evidence type="ECO:0000256" key="7">
    <source>
        <dbReference type="SAM" id="SignalP"/>
    </source>
</evidence>
<dbReference type="KEGG" id="huw:FPZ11_16015"/>
<feature type="transmembrane region" description="Helical" evidence="6">
    <location>
        <begin position="172"/>
        <end position="193"/>
    </location>
</feature>
<feature type="signal peptide" evidence="7">
    <location>
        <begin position="1"/>
        <end position="21"/>
    </location>
</feature>
<keyword evidence="10" id="KW-1185">Reference proteome</keyword>
<name>A0A5B8M9V3_9MICO</name>
<organism evidence="9 10">
    <name type="scientific">Humibacter ginsenosidimutans</name>
    <dbReference type="NCBI Taxonomy" id="2599293"/>
    <lineage>
        <taxon>Bacteria</taxon>
        <taxon>Bacillati</taxon>
        <taxon>Actinomycetota</taxon>
        <taxon>Actinomycetes</taxon>
        <taxon>Micrococcales</taxon>
        <taxon>Microbacteriaceae</taxon>
        <taxon>Humibacter</taxon>
    </lineage>
</organism>
<dbReference type="InterPro" id="IPR023494">
    <property type="entry name" value="Cyt_c_bgen_Ccs1/CcsB/ResB"/>
</dbReference>
<feature type="chain" id="PRO_5038809437" evidence="7">
    <location>
        <begin position="22"/>
        <end position="514"/>
    </location>
</feature>
<sequence length="514" mass="55395">MWRQLTSMRTALFLLLLLAVAAVPGSLVPQHTSDPNGVVQYQENHPVLYPILDKLQVFDTYTSVWFSAIYLLLFVSLVGCVVPRLKHHLEALRAKPPRTPARLARMAGYRVRVLQGMTSQGASAEAEAARQAAIVSAQKLLKASGYRTVVLETARDASVSAERGYLRETGNILFHAALVGILIAVGVGGGLSYTGQRIVVDGQSFVNTLVNYDSINPGRFVDTSGLSPFAIKLDQLDVKYESKNKNAMGSPLDYTAYVTTTENGTTSKKTIKVNEPLGIGGTNVYLLGNGYAPIITVRNAKGKAVFHDAVPFPSQDTNMTSQGIVKVPDGLKEQLGMIGFFYPTAQKLSTGAYTSSYPDTRDPMLGLSVYQGDLGLDKGLPVSVYALNIDKLKEIAGPGAKAKAIDLKPGESASLPNGLGTVTFDGVARFVSLEVHHDPTQGWMLLFAVLVLGGLLTSLFVPRRRLWVKAITQADGSLRLEYAGLARGEDPRLDDAVASFADRHIASLTGRSRE</sequence>
<evidence type="ECO:0000256" key="2">
    <source>
        <dbReference type="ARBA" id="ARBA00022692"/>
    </source>
</evidence>
<dbReference type="GO" id="GO:0017004">
    <property type="term" value="P:cytochrome complex assembly"/>
    <property type="evidence" value="ECO:0007669"/>
    <property type="project" value="UniProtKB-KW"/>
</dbReference>
<dbReference type="EMBL" id="CP042305">
    <property type="protein sequence ID" value="QDZ16944.1"/>
    <property type="molecule type" value="Genomic_DNA"/>
</dbReference>
<evidence type="ECO:0000313" key="10">
    <source>
        <dbReference type="Proteomes" id="UP000320216"/>
    </source>
</evidence>
<proteinExistence type="predicted"/>
<evidence type="ECO:0000256" key="3">
    <source>
        <dbReference type="ARBA" id="ARBA00022748"/>
    </source>
</evidence>
<evidence type="ECO:0000259" key="8">
    <source>
        <dbReference type="Pfam" id="PF05140"/>
    </source>
</evidence>